<dbReference type="EMBL" id="JAHRIQ010081191">
    <property type="protein sequence ID" value="MEQ2246704.1"/>
    <property type="molecule type" value="Genomic_DNA"/>
</dbReference>
<evidence type="ECO:0000256" key="1">
    <source>
        <dbReference type="SAM" id="MobiDB-lite"/>
    </source>
</evidence>
<evidence type="ECO:0000313" key="2">
    <source>
        <dbReference type="EMBL" id="MEQ2246704.1"/>
    </source>
</evidence>
<sequence length="109" mass="12187">MKNMIKTVNREQHFDRPKRAGAGFRFELSPRVSSPPRKTTNLSKSGLPPILLSRTNGEVRGSHSRGKFPRSGHTSHNNPRGKRSKDHNIVLSSQVHPLTRSEPGLHFGC</sequence>
<keyword evidence="3" id="KW-1185">Reference proteome</keyword>
<comment type="caution">
    <text evidence="2">The sequence shown here is derived from an EMBL/GenBank/DDBJ whole genome shotgun (WGS) entry which is preliminary data.</text>
</comment>
<proteinExistence type="predicted"/>
<name>A0ABV0UPS8_9TELE</name>
<feature type="compositionally biased region" description="Basic and acidic residues" evidence="1">
    <location>
        <begin position="8"/>
        <end position="18"/>
    </location>
</feature>
<gene>
    <name evidence="2" type="ORF">ILYODFUR_002049</name>
</gene>
<reference evidence="2 3" key="1">
    <citation type="submission" date="2021-06" db="EMBL/GenBank/DDBJ databases">
        <authorList>
            <person name="Palmer J.M."/>
        </authorList>
    </citation>
    <scope>NUCLEOTIDE SEQUENCE [LARGE SCALE GENOMIC DNA]</scope>
    <source>
        <strain evidence="3">if_2019</strain>
        <tissue evidence="2">Muscle</tissue>
    </source>
</reference>
<feature type="region of interest" description="Disordered" evidence="1">
    <location>
        <begin position="1"/>
        <end position="109"/>
    </location>
</feature>
<dbReference type="Proteomes" id="UP001482620">
    <property type="component" value="Unassembled WGS sequence"/>
</dbReference>
<organism evidence="2 3">
    <name type="scientific">Ilyodon furcidens</name>
    <name type="common">goldbreast splitfin</name>
    <dbReference type="NCBI Taxonomy" id="33524"/>
    <lineage>
        <taxon>Eukaryota</taxon>
        <taxon>Metazoa</taxon>
        <taxon>Chordata</taxon>
        <taxon>Craniata</taxon>
        <taxon>Vertebrata</taxon>
        <taxon>Euteleostomi</taxon>
        <taxon>Actinopterygii</taxon>
        <taxon>Neopterygii</taxon>
        <taxon>Teleostei</taxon>
        <taxon>Neoteleostei</taxon>
        <taxon>Acanthomorphata</taxon>
        <taxon>Ovalentaria</taxon>
        <taxon>Atherinomorphae</taxon>
        <taxon>Cyprinodontiformes</taxon>
        <taxon>Goodeidae</taxon>
        <taxon>Ilyodon</taxon>
    </lineage>
</organism>
<protein>
    <submittedName>
        <fullName evidence="2">Uncharacterized protein</fullName>
    </submittedName>
</protein>
<accession>A0ABV0UPS8</accession>
<evidence type="ECO:0000313" key="3">
    <source>
        <dbReference type="Proteomes" id="UP001482620"/>
    </source>
</evidence>